<organism evidence="1 2">
    <name type="scientific">Celeribacter indicus</name>
    <dbReference type="NCBI Taxonomy" id="1208324"/>
    <lineage>
        <taxon>Bacteria</taxon>
        <taxon>Pseudomonadati</taxon>
        <taxon>Pseudomonadota</taxon>
        <taxon>Alphaproteobacteria</taxon>
        <taxon>Rhodobacterales</taxon>
        <taxon>Roseobacteraceae</taxon>
        <taxon>Celeribacter</taxon>
    </lineage>
</organism>
<dbReference type="SUPFAM" id="SSF52317">
    <property type="entry name" value="Class I glutamine amidotransferase-like"/>
    <property type="match status" value="1"/>
</dbReference>
<dbReference type="STRING" id="1208324.P73_3106"/>
<dbReference type="RefSeq" id="WP_043870292.1">
    <property type="nucleotide sequence ID" value="NZ_CP004393.1"/>
</dbReference>
<proteinExistence type="predicted"/>
<dbReference type="Gene3D" id="3.20.20.80">
    <property type="entry name" value="Glycosidases"/>
    <property type="match status" value="1"/>
</dbReference>
<reference evidence="1 2" key="1">
    <citation type="journal article" date="2014" name="Int. J. Syst. Evol. Microbiol.">
        <title>Celeribacter indicus sp. nov., a polycyclic aromatic hydrocarbon-degrading bacterium from deep-sea sediment and reclassification of Huaishuia halophila as Celeribacter halophilus comb. nov.</title>
        <authorList>
            <person name="Lai Q."/>
            <person name="Cao J."/>
            <person name="Yuan J."/>
            <person name="Li F."/>
            <person name="Shao Z."/>
        </authorList>
    </citation>
    <scope>NUCLEOTIDE SEQUENCE [LARGE SCALE GENOMIC DNA]</scope>
    <source>
        <strain evidence="1">P73</strain>
    </source>
</reference>
<protein>
    <submittedName>
        <fullName evidence="1">Uncharacterized protein</fullName>
    </submittedName>
</protein>
<dbReference type="AlphaFoldDB" id="A0A0B5E438"/>
<accession>A0A0B5E438</accession>
<dbReference type="HOGENOM" id="CLU_020573_0_0_5"/>
<keyword evidence="2" id="KW-1185">Reference proteome</keyword>
<dbReference type="InterPro" id="IPR029062">
    <property type="entry name" value="Class_I_gatase-like"/>
</dbReference>
<gene>
    <name evidence="1" type="ORF">P73_3106</name>
</gene>
<dbReference type="OrthoDB" id="7536405at2"/>
<dbReference type="CDD" id="cd03143">
    <property type="entry name" value="A4_beta-galactosidase_middle_domain"/>
    <property type="match status" value="1"/>
</dbReference>
<dbReference type="Proteomes" id="UP000031521">
    <property type="component" value="Chromosome"/>
</dbReference>
<evidence type="ECO:0000313" key="1">
    <source>
        <dbReference type="EMBL" id="AJE47821.1"/>
    </source>
</evidence>
<dbReference type="Gene3D" id="3.40.50.880">
    <property type="match status" value="1"/>
</dbReference>
<dbReference type="Pfam" id="PF14871">
    <property type="entry name" value="GHL6"/>
    <property type="match status" value="1"/>
</dbReference>
<name>A0A0B5E438_9RHOB</name>
<dbReference type="KEGG" id="cid:P73_3106"/>
<sequence length="691" mass="76710">MLDNTATSTALSFKDWYRKPYRLIQTNLRQMDVLYDQRALAREAREFGATALLYNIGGIYAFYPSKLELQLVNPVMEGDALGAAIEAAHAEGLSLIGRFDVSKASKKAYDAHPEWFARGQKGEPLEYNGTYQACVNGGWYQDYAFRIIEEALSQYDVDGVFFNMFGYRNSNYSGQSFGLCRCENCQRRFREMYGQELPKTADFSDPAYADYLEFQDRTALDLQVRIYEHVHKVSPQTAMFGRRGKRDVLRWEVQRAIERPLPEWPYQSGEQARYLRALGPDQMAASTSANFIDFAWRFHSETAAYNELRFAQQLGVGATLDLYLLGVLDQADKSALPRISELFHWHRGVEGHYENLRSAATVGLYHSFKTERFRSRNGTPDPRNTAFRGAYRALLEARIPFDFVLDEKVEAEGGGELLDRYDALVLPSVTCLSDAEAAVLDAFVRGGGTLLTTGDSALCGPKGELREAPALDCLPIAGMPVRHAPMKGAYLTFGEGDLPLPGTRLMMLDGEFLEAPEKAGAERLMRLLPPQRFGPPELCFPEEESDLPGVLSQDYGAGRAVWLPWNPDRQYYRDSLPAHRTLIADLVTRNSPPMPARLTGLGHAEVTVQAQPATGTLKVHVINYAGQRGNLYEDPPKLTGLKLGLRGVAGEAAALVSGQTVASSGPADADGYLWFDLPPVGAFEVLSIATA</sequence>
<dbReference type="InterPro" id="IPR017853">
    <property type="entry name" value="GH"/>
</dbReference>
<dbReference type="SUPFAM" id="SSF51445">
    <property type="entry name" value="(Trans)glycosidases"/>
    <property type="match status" value="1"/>
</dbReference>
<dbReference type="EMBL" id="CP004393">
    <property type="protein sequence ID" value="AJE47821.1"/>
    <property type="molecule type" value="Genomic_DNA"/>
</dbReference>
<evidence type="ECO:0000313" key="2">
    <source>
        <dbReference type="Proteomes" id="UP000031521"/>
    </source>
</evidence>
<dbReference type="InterPro" id="IPR028212">
    <property type="entry name" value="GHL6"/>
</dbReference>